<name>A0A5C1QBZ2_9SPIO</name>
<keyword evidence="2" id="KW-1185">Reference proteome</keyword>
<gene>
    <name evidence="1" type="ORF">EW093_13005</name>
</gene>
<dbReference type="KEGG" id="sper:EW093_13005"/>
<dbReference type="SUPFAM" id="SSF81593">
    <property type="entry name" value="Nucleotidyltransferase substrate binding subunit/domain"/>
    <property type="match status" value="1"/>
</dbReference>
<reference evidence="1 2" key="1">
    <citation type="submission" date="2019-02" db="EMBL/GenBank/DDBJ databases">
        <authorList>
            <person name="Fomenkov A."/>
            <person name="Dubinina G."/>
            <person name="Grabovich M."/>
            <person name="Vincze T."/>
            <person name="Roberts R.J."/>
        </authorList>
    </citation>
    <scope>NUCLEOTIDE SEQUENCE [LARGE SCALE GENOMIC DNA]</scope>
    <source>
        <strain evidence="1 2">P</strain>
    </source>
</reference>
<evidence type="ECO:0000313" key="1">
    <source>
        <dbReference type="EMBL" id="QEN05593.1"/>
    </source>
</evidence>
<reference evidence="1 2" key="2">
    <citation type="submission" date="2019-09" db="EMBL/GenBank/DDBJ databases">
        <title>Complete Genome Sequence and Methylome Analysis of free living Spirochaetas.</title>
        <authorList>
            <person name="Leshcheva N."/>
            <person name="Mikheeva N."/>
        </authorList>
    </citation>
    <scope>NUCLEOTIDE SEQUENCE [LARGE SCALE GENOMIC DNA]</scope>
    <source>
        <strain evidence="1 2">P</strain>
    </source>
</reference>
<dbReference type="OrthoDB" id="370829at2"/>
<proteinExistence type="predicted"/>
<dbReference type="RefSeq" id="WP_149568829.1">
    <property type="nucleotide sequence ID" value="NZ_CP035807.1"/>
</dbReference>
<accession>A0A5C1QBZ2</accession>
<dbReference type="Gene3D" id="1.20.120.330">
    <property type="entry name" value="Nucleotidyltransferases domain 2"/>
    <property type="match status" value="1"/>
</dbReference>
<organism evidence="1 2">
    <name type="scientific">Thiospirochaeta perfilievii</name>
    <dbReference type="NCBI Taxonomy" id="252967"/>
    <lineage>
        <taxon>Bacteria</taxon>
        <taxon>Pseudomonadati</taxon>
        <taxon>Spirochaetota</taxon>
        <taxon>Spirochaetia</taxon>
        <taxon>Spirochaetales</taxon>
        <taxon>Spirochaetaceae</taxon>
        <taxon>Thiospirochaeta</taxon>
    </lineage>
</organism>
<evidence type="ECO:0008006" key="3">
    <source>
        <dbReference type="Google" id="ProtNLM"/>
    </source>
</evidence>
<dbReference type="Proteomes" id="UP000323824">
    <property type="component" value="Chromosome"/>
</dbReference>
<dbReference type="EMBL" id="CP035807">
    <property type="protein sequence ID" value="QEN05593.1"/>
    <property type="molecule type" value="Genomic_DNA"/>
</dbReference>
<evidence type="ECO:0000313" key="2">
    <source>
        <dbReference type="Proteomes" id="UP000323824"/>
    </source>
</evidence>
<protein>
    <recommendedName>
        <fullName evidence="3">Toxin-antitoxin system antitoxin subunit</fullName>
    </recommendedName>
</protein>
<dbReference type="AlphaFoldDB" id="A0A5C1QBZ2"/>
<sequence>MIEKSETFLEKIHECNQHKLRLSKAKRHLEKIMPLNEKNYKNLDDISMGFIDQLIFRFSKLQDTMGDKLFSSFLVLTGEDIKKMTFIDRLNRLEELAIINKNEWITLRTYRNDIAHEYSFNQDEVVASINIIYEISDQLIVIYDLFIEYCKNKLEFMK</sequence>